<feature type="non-terminal residue" evidence="4">
    <location>
        <position position="1"/>
    </location>
</feature>
<reference evidence="4" key="1">
    <citation type="submission" date="2013-12" db="EMBL/GenBank/DDBJ databases">
        <title>The Genome Sequence of Aphanomyces astaci APO3.</title>
        <authorList>
            <consortium name="The Broad Institute Genomics Platform"/>
            <person name="Russ C."/>
            <person name="Tyler B."/>
            <person name="van West P."/>
            <person name="Dieguez-Uribeondo J."/>
            <person name="Young S.K."/>
            <person name="Zeng Q."/>
            <person name="Gargeya S."/>
            <person name="Fitzgerald M."/>
            <person name="Abouelleil A."/>
            <person name="Alvarado L."/>
            <person name="Chapman S.B."/>
            <person name="Gainer-Dewar J."/>
            <person name="Goldberg J."/>
            <person name="Griggs A."/>
            <person name="Gujja S."/>
            <person name="Hansen M."/>
            <person name="Howarth C."/>
            <person name="Imamovic A."/>
            <person name="Ireland A."/>
            <person name="Larimer J."/>
            <person name="McCowan C."/>
            <person name="Murphy C."/>
            <person name="Pearson M."/>
            <person name="Poon T.W."/>
            <person name="Priest M."/>
            <person name="Roberts A."/>
            <person name="Saif S."/>
            <person name="Shea T."/>
            <person name="Sykes S."/>
            <person name="Wortman J."/>
            <person name="Nusbaum C."/>
            <person name="Birren B."/>
        </authorList>
    </citation>
    <scope>NUCLEOTIDE SEQUENCE [LARGE SCALE GENOMIC DNA]</scope>
    <source>
        <strain evidence="4">APO3</strain>
    </source>
</reference>
<feature type="region of interest" description="Disordered" evidence="1">
    <location>
        <begin position="836"/>
        <end position="861"/>
    </location>
</feature>
<dbReference type="GeneID" id="20821384"/>
<dbReference type="RefSeq" id="XP_009846837.1">
    <property type="nucleotide sequence ID" value="XM_009848535.1"/>
</dbReference>
<dbReference type="OrthoDB" id="76557at2759"/>
<feature type="compositionally biased region" description="Basic and acidic residues" evidence="1">
    <location>
        <begin position="952"/>
        <end position="962"/>
    </location>
</feature>
<feature type="domain" description="Tudor" evidence="2">
    <location>
        <begin position="254"/>
        <end position="312"/>
    </location>
</feature>
<dbReference type="InterPro" id="IPR014002">
    <property type="entry name" value="Agenet_dom_plant"/>
</dbReference>
<dbReference type="Pfam" id="PF05641">
    <property type="entry name" value="Agenet"/>
    <property type="match status" value="1"/>
</dbReference>
<feature type="region of interest" description="Disordered" evidence="1">
    <location>
        <begin position="602"/>
        <end position="650"/>
    </location>
</feature>
<feature type="domain" description="Tudor" evidence="2">
    <location>
        <begin position="714"/>
        <end position="772"/>
    </location>
</feature>
<feature type="compositionally biased region" description="Basic and acidic residues" evidence="1">
    <location>
        <begin position="80"/>
        <end position="92"/>
    </location>
</feature>
<dbReference type="SMART" id="SM00743">
    <property type="entry name" value="Agenet"/>
    <property type="match status" value="12"/>
</dbReference>
<dbReference type="InterPro" id="IPR041291">
    <property type="entry name" value="TUDOR_5"/>
</dbReference>
<feature type="domain" description="Tudor" evidence="2">
    <location>
        <begin position="569"/>
        <end position="627"/>
    </location>
</feature>
<feature type="domain" description="Tudor" evidence="2">
    <location>
        <begin position="180"/>
        <end position="238"/>
    </location>
</feature>
<feature type="region of interest" description="Disordered" evidence="1">
    <location>
        <begin position="80"/>
        <end position="114"/>
    </location>
</feature>
<feature type="compositionally biased region" description="Basic and acidic residues" evidence="1">
    <location>
        <begin position="158"/>
        <end position="186"/>
    </location>
</feature>
<evidence type="ECO:0000256" key="1">
    <source>
        <dbReference type="SAM" id="MobiDB-lite"/>
    </source>
</evidence>
<proteinExistence type="predicted"/>
<sequence length="1008" mass="113528">KEKEVAAKLIRSREKSSSPKKKANDTSDDDNKRTRKFKEGEKVEAQYKGKSKFYPGVIARARLNGTYDIDYDDGEKEKEVAADLIRSKEKASPKKKSSNDSTDDAKPTKFKEGEKVEAQYKGKAKFFPGVVSRARLNGTYDIDYDDGEKETGVAAELIRSKDKSSPKKKSSDSDDDKKSKKFKEGEKIEAQYKGKAKYYPGVISRARLNGTYDIDYDDGEKEKEVAAELIRSKELSSPKKKKSDDTSEDDKKPKKFKEGEKVEAQYKGKAKFYPGVISRARLNGTYDIDYDDGEKETGVAADLIRSKDKSSPKKKSNDSDDDKKSKKFKEGEKVEAQYKGKSKFYPGKFKEGEKVECLYKGKSKYFPGVIARARLNGTYDIDYDDGEKEKEVAAKLIRSREKSNSPKKKANDTSDDDNKRTRKFKEGEKVEAQYKGKSKFYPGVIARARLNGTYDIDYDDGEKEKEVAADLIRSKEASSPKKKKPADTSDDEKKPKKFKEGEKVEAQYKGKAKFYPGVISRARLNGTYDIDYDDGEKETGVAAELIRSKDKSSPKKKSSDDSVEESKPKKFKEGEKVEAQYKGKSKFYPGVIARARLNGTYDIDYDDGEKEKEVDGKLIRSKESSSPKKKSGGDWDDDKKPKKFKEGDKVEAQYKGKDKFYPGVISRARLNGTYDIDYDDGEKEKEVEGKLIRLKASSPKKKTEDTTEDEKKSKKFKEGEKVEAQYKGKAKFYPGVISRARLNGTYDIDYDDGEKETGVAAELIRSKDKSSPKKKSSDDTTDDDVKKFKEGEKVECLYKGKTKYFPGVIARARLNGTYDIDYDDGEKEKEVAAKLIRSREKSSSPKKKANDTSDDDNKRTRKFKEGEKVECLYKGKSKFYPGVIARARLNGTYDIDYDDGEKETGVAADMIRAKESATSKKPSEPSGENYRVGTKVEALYKGKTEWFKGTISKDHGDGRYDVEYDDGDKEAKVPAKMIRPVKSSGTGRANFQKLVGGTKKSKSGNSSD</sequence>
<accession>W4F9T9</accession>
<feature type="domain" description="Tudor" evidence="2">
    <location>
        <begin position="642"/>
        <end position="700"/>
    </location>
</feature>
<feature type="domain" description="Agenet" evidence="3">
    <location>
        <begin position="569"/>
        <end position="627"/>
    </location>
</feature>
<feature type="region of interest" description="Disordered" evidence="1">
    <location>
        <begin position="394"/>
        <end position="430"/>
    </location>
</feature>
<dbReference type="VEuPathDB" id="FungiDB:H257_19388"/>
<feature type="compositionally biased region" description="Basic and acidic residues" evidence="1">
    <location>
        <begin position="764"/>
        <end position="785"/>
    </location>
</feature>
<feature type="domain" description="Agenet" evidence="3">
    <location>
        <begin position="347"/>
        <end position="405"/>
    </location>
</feature>
<feature type="domain" description="Agenet" evidence="3">
    <location>
        <begin position="108"/>
        <end position="165"/>
    </location>
</feature>
<feature type="domain" description="Agenet" evidence="3">
    <location>
        <begin position="786"/>
        <end position="844"/>
    </location>
</feature>
<dbReference type="InterPro" id="IPR002999">
    <property type="entry name" value="Tudor"/>
</dbReference>
<feature type="compositionally biased region" description="Basic and acidic residues" evidence="1">
    <location>
        <begin position="609"/>
        <end position="650"/>
    </location>
</feature>
<dbReference type="EMBL" id="KI913660">
    <property type="protein sequence ID" value="ETV63679.1"/>
    <property type="molecule type" value="Genomic_DNA"/>
</dbReference>
<evidence type="ECO:0000259" key="3">
    <source>
        <dbReference type="SMART" id="SM00743"/>
    </source>
</evidence>
<name>W4F9T9_APHAT</name>
<organism evidence="4">
    <name type="scientific">Aphanomyces astaci</name>
    <name type="common">Crayfish plague agent</name>
    <dbReference type="NCBI Taxonomy" id="112090"/>
    <lineage>
        <taxon>Eukaryota</taxon>
        <taxon>Sar</taxon>
        <taxon>Stramenopiles</taxon>
        <taxon>Oomycota</taxon>
        <taxon>Saprolegniomycetes</taxon>
        <taxon>Saprolegniales</taxon>
        <taxon>Verrucalvaceae</taxon>
        <taxon>Aphanomyces</taxon>
    </lineage>
</organism>
<dbReference type="InterPro" id="IPR008395">
    <property type="entry name" value="Agenet-like_dom"/>
</dbReference>
<feature type="domain" description="Agenet" evidence="3">
    <location>
        <begin position="714"/>
        <end position="771"/>
    </location>
</feature>
<feature type="region of interest" description="Disordered" evidence="1">
    <location>
        <begin position="467"/>
        <end position="502"/>
    </location>
</feature>
<feature type="region of interest" description="Disordered" evidence="1">
    <location>
        <begin position="1"/>
        <end position="42"/>
    </location>
</feature>
<feature type="compositionally biased region" description="Basic and acidic residues" evidence="1">
    <location>
        <begin position="304"/>
        <end position="332"/>
    </location>
</feature>
<feature type="domain" description="Agenet" evidence="3">
    <location>
        <begin position="35"/>
        <end position="93"/>
    </location>
</feature>
<feature type="compositionally biased region" description="Basic and acidic residues" evidence="1">
    <location>
        <begin position="546"/>
        <end position="575"/>
    </location>
</feature>
<evidence type="ECO:0008006" key="5">
    <source>
        <dbReference type="Google" id="ProtNLM"/>
    </source>
</evidence>
<feature type="compositionally biased region" description="Basic and acidic residues" evidence="1">
    <location>
        <begin position="103"/>
        <end position="114"/>
    </location>
</feature>
<feature type="region of interest" description="Disordered" evidence="1">
    <location>
        <begin position="543"/>
        <end position="575"/>
    </location>
</feature>
<dbReference type="SMART" id="SM00333">
    <property type="entry name" value="TUDOR"/>
    <property type="match status" value="13"/>
</dbReference>
<feature type="compositionally biased region" description="Basic and acidic residues" evidence="1">
    <location>
        <begin position="701"/>
        <end position="719"/>
    </location>
</feature>
<feature type="region of interest" description="Disordered" evidence="1">
    <location>
        <begin position="225"/>
        <end position="260"/>
    </location>
</feature>
<gene>
    <name evidence="4" type="ORF">H257_19388</name>
</gene>
<dbReference type="CDD" id="cd04508">
    <property type="entry name" value="Tudor_SF"/>
    <property type="match status" value="13"/>
</dbReference>
<evidence type="ECO:0000259" key="2">
    <source>
        <dbReference type="SMART" id="SM00333"/>
    </source>
</evidence>
<dbReference type="FunFam" id="2.30.30.140:FF:000164">
    <property type="entry name" value="Uncharacterized protein"/>
    <property type="match status" value="4"/>
</dbReference>
<feature type="domain" description="Agenet" evidence="3">
    <location>
        <begin position="254"/>
        <end position="311"/>
    </location>
</feature>
<dbReference type="SUPFAM" id="SSF63748">
    <property type="entry name" value="Tudor/PWWP/MBT"/>
    <property type="match status" value="1"/>
</dbReference>
<dbReference type="PANTHER" id="PTHR34157">
    <property type="entry name" value="TUZIN"/>
    <property type="match status" value="1"/>
</dbReference>
<feature type="domain" description="Tudor" evidence="2">
    <location>
        <begin position="928"/>
        <end position="986"/>
    </location>
</feature>
<feature type="domain" description="Tudor" evidence="2">
    <location>
        <begin position="496"/>
        <end position="554"/>
    </location>
</feature>
<evidence type="ECO:0000313" key="4">
    <source>
        <dbReference type="EMBL" id="ETV63679.1"/>
    </source>
</evidence>
<feature type="domain" description="Tudor" evidence="2">
    <location>
        <begin position="35"/>
        <end position="93"/>
    </location>
</feature>
<feature type="domain" description="Agenet" evidence="3">
    <location>
        <begin position="496"/>
        <end position="553"/>
    </location>
</feature>
<feature type="region of interest" description="Disordered" evidence="1">
    <location>
        <begin position="952"/>
        <end position="1008"/>
    </location>
</feature>
<dbReference type="AlphaFoldDB" id="W4F9T9"/>
<feature type="domain" description="Tudor" evidence="2">
    <location>
        <begin position="108"/>
        <end position="166"/>
    </location>
</feature>
<dbReference type="Pfam" id="PF18359">
    <property type="entry name" value="Tudor_5"/>
    <property type="match status" value="3"/>
</dbReference>
<feature type="region of interest" description="Disordered" evidence="1">
    <location>
        <begin position="761"/>
        <end position="785"/>
    </location>
</feature>
<protein>
    <recommendedName>
        <fullName evidence="5">Tudor domain-containing protein</fullName>
    </recommendedName>
</protein>
<dbReference type="Gene3D" id="2.30.30.140">
    <property type="match status" value="14"/>
</dbReference>
<feature type="domain" description="Agenet" evidence="3">
    <location>
        <begin position="180"/>
        <end position="238"/>
    </location>
</feature>
<feature type="region of interest" description="Disordered" evidence="1">
    <location>
        <begin position="153"/>
        <end position="186"/>
    </location>
</feature>
<feature type="region of interest" description="Disordered" evidence="1">
    <location>
        <begin position="301"/>
        <end position="332"/>
    </location>
</feature>
<feature type="region of interest" description="Disordered" evidence="1">
    <location>
        <begin position="674"/>
        <end position="719"/>
    </location>
</feature>
<feature type="domain" description="Tudor" evidence="2">
    <location>
        <begin position="347"/>
        <end position="405"/>
    </location>
</feature>
<feature type="domain" description="Tudor" evidence="2">
    <location>
        <begin position="786"/>
        <end position="844"/>
    </location>
</feature>
<feature type="domain" description="Tudor" evidence="2">
    <location>
        <begin position="861"/>
        <end position="919"/>
    </location>
</feature>
<feature type="compositionally biased region" description="Basic and acidic residues" evidence="1">
    <location>
        <begin position="682"/>
        <end position="691"/>
    </location>
</feature>
<feature type="domain" description="Agenet" evidence="3">
    <location>
        <begin position="642"/>
        <end position="702"/>
    </location>
</feature>
<feature type="domain" description="Agenet" evidence="3">
    <location>
        <begin position="928"/>
        <end position="986"/>
    </location>
</feature>
<dbReference type="PANTHER" id="PTHR34157:SF2">
    <property type="entry name" value="TUZIN"/>
    <property type="match status" value="1"/>
</dbReference>
<feature type="domain" description="Agenet" evidence="3">
    <location>
        <begin position="422"/>
        <end position="480"/>
    </location>
</feature>
<feature type="domain" description="Tudor" evidence="2">
    <location>
        <begin position="422"/>
        <end position="480"/>
    </location>
</feature>